<feature type="region of interest" description="Disordered" evidence="3">
    <location>
        <begin position="1"/>
        <end position="21"/>
    </location>
</feature>
<accession>A0ABM8A823</accession>
<keyword evidence="5" id="KW-0614">Plasmid</keyword>
<dbReference type="Proteomes" id="UP001059597">
    <property type="component" value="Plasmid SNP1"/>
</dbReference>
<keyword evidence="6" id="KW-1185">Reference proteome</keyword>
<dbReference type="InterPro" id="IPR016181">
    <property type="entry name" value="Acyl_CoA_acyltransferase"/>
</dbReference>
<protein>
    <recommendedName>
        <fullName evidence="4">N-acetyltransferase domain-containing protein</fullName>
    </recommendedName>
</protein>
<evidence type="ECO:0000256" key="1">
    <source>
        <dbReference type="ARBA" id="ARBA00022679"/>
    </source>
</evidence>
<evidence type="ECO:0000313" key="6">
    <source>
        <dbReference type="Proteomes" id="UP001059597"/>
    </source>
</evidence>
<evidence type="ECO:0000313" key="5">
    <source>
        <dbReference type="EMBL" id="BDM74694.1"/>
    </source>
</evidence>
<reference evidence="5" key="1">
    <citation type="submission" date="2022-06" db="EMBL/GenBank/DDBJ databases">
        <title>Complete genome sequence of Streptomyces nigrescens HEK616.</title>
        <authorList>
            <person name="Asamizu S."/>
            <person name="Onaka H."/>
        </authorList>
    </citation>
    <scope>NUCLEOTIDE SEQUENCE</scope>
    <source>
        <strain evidence="5">HEK616</strain>
        <plasmid evidence="5">SNP1</plasmid>
    </source>
</reference>
<evidence type="ECO:0000256" key="3">
    <source>
        <dbReference type="SAM" id="MobiDB-lite"/>
    </source>
</evidence>
<dbReference type="PANTHER" id="PTHR43877:SF1">
    <property type="entry name" value="ACETYLTRANSFERASE"/>
    <property type="match status" value="1"/>
</dbReference>
<dbReference type="SUPFAM" id="SSF55729">
    <property type="entry name" value="Acyl-CoA N-acyltransferases (Nat)"/>
    <property type="match status" value="1"/>
</dbReference>
<dbReference type="EMBL" id="AP026074">
    <property type="protein sequence ID" value="BDM74694.1"/>
    <property type="molecule type" value="Genomic_DNA"/>
</dbReference>
<dbReference type="InterPro" id="IPR050832">
    <property type="entry name" value="Bact_Acetyltransf"/>
</dbReference>
<dbReference type="Gene3D" id="3.40.630.30">
    <property type="match status" value="1"/>
</dbReference>
<dbReference type="Pfam" id="PF00583">
    <property type="entry name" value="Acetyltransf_1"/>
    <property type="match status" value="1"/>
</dbReference>
<dbReference type="InterPro" id="IPR000182">
    <property type="entry name" value="GNAT_dom"/>
</dbReference>
<keyword evidence="2" id="KW-0012">Acyltransferase</keyword>
<dbReference type="PANTHER" id="PTHR43877">
    <property type="entry name" value="AMINOALKYLPHOSPHONATE N-ACETYLTRANSFERASE-RELATED-RELATED"/>
    <property type="match status" value="1"/>
</dbReference>
<dbReference type="CDD" id="cd04301">
    <property type="entry name" value="NAT_SF"/>
    <property type="match status" value="1"/>
</dbReference>
<evidence type="ECO:0000259" key="4">
    <source>
        <dbReference type="PROSITE" id="PS51186"/>
    </source>
</evidence>
<dbReference type="PROSITE" id="PS51186">
    <property type="entry name" value="GNAT"/>
    <property type="match status" value="1"/>
</dbReference>
<proteinExistence type="predicted"/>
<keyword evidence="1" id="KW-0808">Transferase</keyword>
<gene>
    <name evidence="5" type="ORF">HEK616_81810</name>
</gene>
<organism evidence="5 6">
    <name type="scientific">Streptomyces nigrescens</name>
    <dbReference type="NCBI Taxonomy" id="1920"/>
    <lineage>
        <taxon>Bacteria</taxon>
        <taxon>Bacillati</taxon>
        <taxon>Actinomycetota</taxon>
        <taxon>Actinomycetes</taxon>
        <taxon>Kitasatosporales</taxon>
        <taxon>Streptomycetaceae</taxon>
        <taxon>Streptomyces</taxon>
    </lineage>
</organism>
<feature type="domain" description="N-acetyltransferase" evidence="4">
    <location>
        <begin position="31"/>
        <end position="180"/>
    </location>
</feature>
<sequence length="180" mass="20375">MVPAFPAGASQKNQEPTEVGTRKTFPMTTDFRVRQAQVVDAPVLARLRWAFKQEDHEGGSSAPARSMTQAEQWIRERLDGGQWLAWVVERGAEICGHVFLHLVERVPDPYEDNTPVGYVTNFYVMPEYRNLGFGAALLRALRQHAQELGSDVLIVWPSERSVPVYRRAGFRPSPDLLEAR</sequence>
<evidence type="ECO:0000256" key="2">
    <source>
        <dbReference type="ARBA" id="ARBA00023315"/>
    </source>
</evidence>
<name>A0ABM8A823_STRNI</name>
<geneLocation type="plasmid" evidence="5 6">
    <name>SNP1</name>
</geneLocation>